<accession>A0ABR2K553</accession>
<gene>
    <name evidence="2" type="ORF">M9Y10_041067</name>
</gene>
<evidence type="ECO:0000256" key="1">
    <source>
        <dbReference type="SAM" id="Coils"/>
    </source>
</evidence>
<dbReference type="Proteomes" id="UP001470230">
    <property type="component" value="Unassembled WGS sequence"/>
</dbReference>
<feature type="coiled-coil region" evidence="1">
    <location>
        <begin position="75"/>
        <end position="102"/>
    </location>
</feature>
<proteinExistence type="predicted"/>
<organism evidence="2 3">
    <name type="scientific">Tritrichomonas musculus</name>
    <dbReference type="NCBI Taxonomy" id="1915356"/>
    <lineage>
        <taxon>Eukaryota</taxon>
        <taxon>Metamonada</taxon>
        <taxon>Parabasalia</taxon>
        <taxon>Tritrichomonadida</taxon>
        <taxon>Tritrichomonadidae</taxon>
        <taxon>Tritrichomonas</taxon>
    </lineage>
</organism>
<reference evidence="2 3" key="1">
    <citation type="submission" date="2024-04" db="EMBL/GenBank/DDBJ databases">
        <title>Tritrichomonas musculus Genome.</title>
        <authorList>
            <person name="Alves-Ferreira E."/>
            <person name="Grigg M."/>
            <person name="Lorenzi H."/>
            <person name="Galac M."/>
        </authorList>
    </citation>
    <scope>NUCLEOTIDE SEQUENCE [LARGE SCALE GENOMIC DNA]</scope>
    <source>
        <strain evidence="2 3">EAF2021</strain>
    </source>
</reference>
<comment type="caution">
    <text evidence="2">The sequence shown here is derived from an EMBL/GenBank/DDBJ whole genome shotgun (WGS) entry which is preliminary data.</text>
</comment>
<protein>
    <submittedName>
        <fullName evidence="2">Uncharacterized protein</fullName>
    </submittedName>
</protein>
<evidence type="ECO:0000313" key="2">
    <source>
        <dbReference type="EMBL" id="KAK8885617.1"/>
    </source>
</evidence>
<feature type="coiled-coil region" evidence="1">
    <location>
        <begin position="167"/>
        <end position="249"/>
    </location>
</feature>
<evidence type="ECO:0000313" key="3">
    <source>
        <dbReference type="Proteomes" id="UP001470230"/>
    </source>
</evidence>
<dbReference type="EMBL" id="JAPFFF010000007">
    <property type="protein sequence ID" value="KAK8885617.1"/>
    <property type="molecule type" value="Genomic_DNA"/>
</dbReference>
<name>A0ABR2K553_9EUKA</name>
<sequence>MTYSSSFTSNRKDTESIRSHISARSQKILEKTKDEIDTYNDDLEKLSTYNLKLRKKEKKLGDQLDVITRALEKNVSTSSEINRKIEEENEEMMEEIRRRKEQMDIVKPLIDKCLAMNPTIFQDNGNLEILLNQVRQKEISQNYAFSLDPLLNKILPGIEYFRDCKTNNEFLERCKLIMNEIKRLEKKKNDLGNSFEEEFNRSNITVLRKQLSIVQNKNNEIQIDYSEKIKELTREKQQLLEEKRRLVDSQISSSKLEIPRTPTRRSSTMIQKSPASITLFTPIMKKKQISSPLKFD</sequence>
<keyword evidence="3" id="KW-1185">Reference proteome</keyword>
<keyword evidence="1" id="KW-0175">Coiled coil</keyword>